<dbReference type="AlphaFoldDB" id="A0A3M7R3C9"/>
<protein>
    <submittedName>
        <fullName evidence="1">Uncharacterized protein</fullName>
    </submittedName>
</protein>
<gene>
    <name evidence="1" type="ORF">BpHYR1_027753</name>
</gene>
<sequence length="179" mass="20824">MTEYTIAMTNNHFKKLTETLAVDKSNKEKFHIKGNYISIIEQYINPHEQLCVKLKASNARKCFIEIQLINSSRNCTSNVVIQEKILKKFCQTKMGSSHFKRLKKLGISFFLKYDTASYALHHIDVVRLVEENKEGFKSRFIEYPTPLSDEQWSTKISCLQSGEILTDEDIVQIVRNEIQ</sequence>
<accession>A0A3M7R3C9</accession>
<evidence type="ECO:0000313" key="1">
    <source>
        <dbReference type="EMBL" id="RNA17884.1"/>
    </source>
</evidence>
<comment type="caution">
    <text evidence="1">The sequence shown here is derived from an EMBL/GenBank/DDBJ whole genome shotgun (WGS) entry which is preliminary data.</text>
</comment>
<proteinExistence type="predicted"/>
<evidence type="ECO:0000313" key="2">
    <source>
        <dbReference type="Proteomes" id="UP000276133"/>
    </source>
</evidence>
<name>A0A3M7R3C9_BRAPC</name>
<reference evidence="1 2" key="1">
    <citation type="journal article" date="2018" name="Sci. Rep.">
        <title>Genomic signatures of local adaptation to the degree of environmental predictability in rotifers.</title>
        <authorList>
            <person name="Franch-Gras L."/>
            <person name="Hahn C."/>
            <person name="Garcia-Roger E.M."/>
            <person name="Carmona M.J."/>
            <person name="Serra M."/>
            <person name="Gomez A."/>
        </authorList>
    </citation>
    <scope>NUCLEOTIDE SEQUENCE [LARGE SCALE GENOMIC DNA]</scope>
    <source>
        <strain evidence="1">HYR1</strain>
    </source>
</reference>
<organism evidence="1 2">
    <name type="scientific">Brachionus plicatilis</name>
    <name type="common">Marine rotifer</name>
    <name type="synonym">Brachionus muelleri</name>
    <dbReference type="NCBI Taxonomy" id="10195"/>
    <lineage>
        <taxon>Eukaryota</taxon>
        <taxon>Metazoa</taxon>
        <taxon>Spiralia</taxon>
        <taxon>Gnathifera</taxon>
        <taxon>Rotifera</taxon>
        <taxon>Eurotatoria</taxon>
        <taxon>Monogononta</taxon>
        <taxon>Pseudotrocha</taxon>
        <taxon>Ploima</taxon>
        <taxon>Brachionidae</taxon>
        <taxon>Brachionus</taxon>
    </lineage>
</organism>
<dbReference type="OrthoDB" id="10615472at2759"/>
<keyword evidence="2" id="KW-1185">Reference proteome</keyword>
<dbReference type="EMBL" id="REGN01004351">
    <property type="protein sequence ID" value="RNA17884.1"/>
    <property type="molecule type" value="Genomic_DNA"/>
</dbReference>
<dbReference type="Proteomes" id="UP000276133">
    <property type="component" value="Unassembled WGS sequence"/>
</dbReference>